<dbReference type="AlphaFoldDB" id="A0A0C3NBI4"/>
<reference evidence="2" key="2">
    <citation type="submission" date="2015-01" db="EMBL/GenBank/DDBJ databases">
        <title>Evolutionary Origins and Diversification of the Mycorrhizal Mutualists.</title>
        <authorList>
            <consortium name="DOE Joint Genome Institute"/>
            <consortium name="Mycorrhizal Genomics Consortium"/>
            <person name="Kohler A."/>
            <person name="Kuo A."/>
            <person name="Nagy L.G."/>
            <person name="Floudas D."/>
            <person name="Copeland A."/>
            <person name="Barry K.W."/>
            <person name="Cichocki N."/>
            <person name="Veneault-Fourrey C."/>
            <person name="LaButti K."/>
            <person name="Lindquist E.A."/>
            <person name="Lipzen A."/>
            <person name="Lundell T."/>
            <person name="Morin E."/>
            <person name="Murat C."/>
            <person name="Riley R."/>
            <person name="Ohm R."/>
            <person name="Sun H."/>
            <person name="Tunlid A."/>
            <person name="Henrissat B."/>
            <person name="Grigoriev I.V."/>
            <person name="Hibbett D.S."/>
            <person name="Martin F."/>
        </authorList>
    </citation>
    <scope>NUCLEOTIDE SEQUENCE [LARGE SCALE GENOMIC DNA]</scope>
    <source>
        <strain evidence="2">Marx 270</strain>
    </source>
</reference>
<protein>
    <submittedName>
        <fullName evidence="1">Uncharacterized protein</fullName>
    </submittedName>
</protein>
<accession>A0A0C3NBI4</accession>
<dbReference type="InParanoid" id="A0A0C3NBI4"/>
<dbReference type="OrthoDB" id="2679222at2759"/>
<sequence length="449" mass="50366">MLYAPISQGRKGVLNLQVQNEAIEMVWLKKLLSPHPPAWTPFAHELLRIHATPSPTSKPKARVNYFLQSWPIAPSKLPPILSHCITLARKYNLTLDALFFHPASLDPLPVWFHTSALLNLKKLNNYFYAHCIRDHHNVTNIGEIQTLANTPFNDSHRCLGSCVCKSCNTLHDTARCLKPFKCVETALNITRCIPKKWSPSPIPPRKNPDLLLEEKDALTFNPALTEAGPIENSFHILRPAEPQTNSPATQLQAPDDMSHPTVEISYGLIHKINDDREKVSCGSAFFAHKDPQNLAFRMISDCVTSKTSILCAIIESVRRIDHFVPILAHISSESIVRNLTINLPRNEDSDWYSCDDAHLYRSIVAILRLRSARTHLQAWSAKTPCLKRSAASSLAKEALTHPSLTSCDVSINPHFSIQGLRVERSVGYLSSEQTTDVLDVPVGYYRMSV</sequence>
<dbReference type="HOGENOM" id="CLU_716807_0_0_1"/>
<evidence type="ECO:0000313" key="2">
    <source>
        <dbReference type="Proteomes" id="UP000054217"/>
    </source>
</evidence>
<reference evidence="1 2" key="1">
    <citation type="submission" date="2014-04" db="EMBL/GenBank/DDBJ databases">
        <authorList>
            <consortium name="DOE Joint Genome Institute"/>
            <person name="Kuo A."/>
            <person name="Kohler A."/>
            <person name="Costa M.D."/>
            <person name="Nagy L.G."/>
            <person name="Floudas D."/>
            <person name="Copeland A."/>
            <person name="Barry K.W."/>
            <person name="Cichocki N."/>
            <person name="Veneault-Fourrey C."/>
            <person name="LaButti K."/>
            <person name="Lindquist E.A."/>
            <person name="Lipzen A."/>
            <person name="Lundell T."/>
            <person name="Morin E."/>
            <person name="Murat C."/>
            <person name="Sun H."/>
            <person name="Tunlid A."/>
            <person name="Henrissat B."/>
            <person name="Grigoriev I.V."/>
            <person name="Hibbett D.S."/>
            <person name="Martin F."/>
            <person name="Nordberg H.P."/>
            <person name="Cantor M.N."/>
            <person name="Hua S.X."/>
        </authorList>
    </citation>
    <scope>NUCLEOTIDE SEQUENCE [LARGE SCALE GENOMIC DNA]</scope>
    <source>
        <strain evidence="1 2">Marx 270</strain>
    </source>
</reference>
<proteinExistence type="predicted"/>
<keyword evidence="2" id="KW-1185">Reference proteome</keyword>
<dbReference type="STRING" id="870435.A0A0C3NBI4"/>
<dbReference type="Proteomes" id="UP000054217">
    <property type="component" value="Unassembled WGS sequence"/>
</dbReference>
<dbReference type="EMBL" id="KN832192">
    <property type="protein sequence ID" value="KIN93250.1"/>
    <property type="molecule type" value="Genomic_DNA"/>
</dbReference>
<organism evidence="1 2">
    <name type="scientific">Pisolithus tinctorius Marx 270</name>
    <dbReference type="NCBI Taxonomy" id="870435"/>
    <lineage>
        <taxon>Eukaryota</taxon>
        <taxon>Fungi</taxon>
        <taxon>Dikarya</taxon>
        <taxon>Basidiomycota</taxon>
        <taxon>Agaricomycotina</taxon>
        <taxon>Agaricomycetes</taxon>
        <taxon>Agaricomycetidae</taxon>
        <taxon>Boletales</taxon>
        <taxon>Sclerodermatineae</taxon>
        <taxon>Pisolithaceae</taxon>
        <taxon>Pisolithus</taxon>
    </lineage>
</organism>
<evidence type="ECO:0000313" key="1">
    <source>
        <dbReference type="EMBL" id="KIN93250.1"/>
    </source>
</evidence>
<name>A0A0C3NBI4_PISTI</name>
<gene>
    <name evidence="1" type="ORF">M404DRAFT_171561</name>
</gene>